<keyword evidence="3" id="KW-1185">Reference proteome</keyword>
<reference evidence="3 4" key="1">
    <citation type="submission" date="2015-01" db="EMBL/GenBank/DDBJ databases">
        <title>Evolution of Trichinella species and genotypes.</title>
        <authorList>
            <person name="Korhonen P.K."/>
            <person name="Edoardo P."/>
            <person name="Giuseppe L.R."/>
            <person name="Gasser R.B."/>
        </authorList>
    </citation>
    <scope>NUCLEOTIDE SEQUENCE [LARGE SCALE GENOMIC DNA]</scope>
    <source>
        <strain evidence="2">ISS176</strain>
        <strain evidence="1">ISS588</strain>
    </source>
</reference>
<gene>
    <name evidence="1" type="ORF">T4B_12527</name>
    <name evidence="2" type="ORF">T4C_7717</name>
</gene>
<dbReference type="EMBL" id="JYDV01000010">
    <property type="protein sequence ID" value="KRZ43280.1"/>
    <property type="molecule type" value="Genomic_DNA"/>
</dbReference>
<dbReference type="Proteomes" id="UP000054826">
    <property type="component" value="Unassembled WGS sequence"/>
</dbReference>
<name>A0A0V1K7T4_TRIPS</name>
<proteinExistence type="predicted"/>
<dbReference type="Proteomes" id="UP000054805">
    <property type="component" value="Unassembled WGS sequence"/>
</dbReference>
<dbReference type="EMBL" id="JYDS01000321">
    <property type="protein sequence ID" value="KRZ14311.1"/>
    <property type="molecule type" value="Genomic_DNA"/>
</dbReference>
<protein>
    <submittedName>
        <fullName evidence="2">Uncharacterized protein</fullName>
    </submittedName>
</protein>
<sequence>MYCSGRHACEYADVGFAHSESIGLRIVTHSVCDERLSAGGYSLDPGQSYPTVAPADGLVDCLLTFGGPLIPLEYRRKPHMLFGMHHRRCGVLSFVPASRVVPSSCANVLLPLVAMVCLSPPLLSTEIETTPISGL</sequence>
<organism evidence="2 4">
    <name type="scientific">Trichinella pseudospiralis</name>
    <name type="common">Parasitic roundworm</name>
    <dbReference type="NCBI Taxonomy" id="6337"/>
    <lineage>
        <taxon>Eukaryota</taxon>
        <taxon>Metazoa</taxon>
        <taxon>Ecdysozoa</taxon>
        <taxon>Nematoda</taxon>
        <taxon>Enoplea</taxon>
        <taxon>Dorylaimia</taxon>
        <taxon>Trichinellida</taxon>
        <taxon>Trichinellidae</taxon>
        <taxon>Trichinella</taxon>
    </lineage>
</organism>
<evidence type="ECO:0000313" key="4">
    <source>
        <dbReference type="Proteomes" id="UP000054826"/>
    </source>
</evidence>
<evidence type="ECO:0000313" key="3">
    <source>
        <dbReference type="Proteomes" id="UP000054805"/>
    </source>
</evidence>
<evidence type="ECO:0000313" key="1">
    <source>
        <dbReference type="EMBL" id="KRZ14311.1"/>
    </source>
</evidence>
<accession>A0A0V1K7T4</accession>
<comment type="caution">
    <text evidence="2">The sequence shown here is derived from an EMBL/GenBank/DDBJ whole genome shotgun (WGS) entry which is preliminary data.</text>
</comment>
<dbReference type="AlphaFoldDB" id="A0A0V1K7T4"/>
<evidence type="ECO:0000313" key="2">
    <source>
        <dbReference type="EMBL" id="KRZ43280.1"/>
    </source>
</evidence>